<evidence type="ECO:0000313" key="3">
    <source>
        <dbReference type="Ensembl" id="ENSEBUP00000009143.1"/>
    </source>
</evidence>
<dbReference type="PANTHER" id="PTHR46472:SF1">
    <property type="entry name" value="NUCLEOREDOXIN"/>
    <property type="match status" value="1"/>
</dbReference>
<sequence length="239" mass="26897">MSDPLTLLLGERVLRPPPQDGPPLAEEPTGQGSPWLETASLAGPGRLVGLYFSAQWCPPCRAFTARLAELYRTLRAQDQEHDRVHRFEVVLVSSDAEVRGWDEQRRSMPWGALPFEHRQRKFSLCRKFKVTTIPTLILLDSCDTHVLTKNGVATVTEDPHGLEFPWAPKPFAQTIAGPLIRPSGEMTDYGVLEDAHIGLYFSANWCPPCKAFTPMLCETYRRVCEAGKKFEIIFVSSDR</sequence>
<evidence type="ECO:0000259" key="2">
    <source>
        <dbReference type="PROSITE" id="PS51352"/>
    </source>
</evidence>
<accession>A0A8C4Q345</accession>
<dbReference type="AlphaFoldDB" id="A0A8C4Q345"/>
<feature type="domain" description="Thioredoxin" evidence="2">
    <location>
        <begin position="15"/>
        <end position="185"/>
    </location>
</feature>
<name>A0A8C4Q345_EPTBU</name>
<reference evidence="3" key="1">
    <citation type="submission" date="2025-08" db="UniProtKB">
        <authorList>
            <consortium name="Ensembl"/>
        </authorList>
    </citation>
    <scope>IDENTIFICATION</scope>
</reference>
<organism evidence="3 4">
    <name type="scientific">Eptatretus burgeri</name>
    <name type="common">Inshore hagfish</name>
    <dbReference type="NCBI Taxonomy" id="7764"/>
    <lineage>
        <taxon>Eukaryota</taxon>
        <taxon>Metazoa</taxon>
        <taxon>Chordata</taxon>
        <taxon>Craniata</taxon>
        <taxon>Vertebrata</taxon>
        <taxon>Cyclostomata</taxon>
        <taxon>Myxini</taxon>
        <taxon>Myxiniformes</taxon>
        <taxon>Myxinidae</taxon>
        <taxon>Eptatretinae</taxon>
        <taxon>Eptatretus</taxon>
    </lineage>
</organism>
<proteinExistence type="predicted"/>
<keyword evidence="4" id="KW-1185">Reference proteome</keyword>
<protein>
    <recommendedName>
        <fullName evidence="2">Thioredoxin domain-containing protein</fullName>
    </recommendedName>
</protein>
<feature type="region of interest" description="Disordered" evidence="1">
    <location>
        <begin position="9"/>
        <end position="35"/>
    </location>
</feature>
<dbReference type="GO" id="GO:0031397">
    <property type="term" value="P:negative regulation of protein ubiquitination"/>
    <property type="evidence" value="ECO:0007669"/>
    <property type="project" value="TreeGrafter"/>
</dbReference>
<reference evidence="3" key="2">
    <citation type="submission" date="2025-09" db="UniProtKB">
        <authorList>
            <consortium name="Ensembl"/>
        </authorList>
    </citation>
    <scope>IDENTIFICATION</scope>
</reference>
<evidence type="ECO:0000256" key="1">
    <source>
        <dbReference type="SAM" id="MobiDB-lite"/>
    </source>
</evidence>
<dbReference type="PANTHER" id="PTHR46472">
    <property type="entry name" value="NUCLEOREDOXIN"/>
    <property type="match status" value="1"/>
</dbReference>
<dbReference type="GO" id="GO:0030178">
    <property type="term" value="P:negative regulation of Wnt signaling pathway"/>
    <property type="evidence" value="ECO:0007669"/>
    <property type="project" value="TreeGrafter"/>
</dbReference>
<dbReference type="InterPro" id="IPR013766">
    <property type="entry name" value="Thioredoxin_domain"/>
</dbReference>
<dbReference type="Ensembl" id="ENSEBUT00000009661.1">
    <property type="protein sequence ID" value="ENSEBUP00000009143.1"/>
    <property type="gene ID" value="ENSEBUG00000005906.1"/>
</dbReference>
<dbReference type="GO" id="GO:0004791">
    <property type="term" value="F:thioredoxin-disulfide reductase (NADPH) activity"/>
    <property type="evidence" value="ECO:0007669"/>
    <property type="project" value="TreeGrafter"/>
</dbReference>
<evidence type="ECO:0000313" key="4">
    <source>
        <dbReference type="Proteomes" id="UP000694388"/>
    </source>
</evidence>
<dbReference type="Gene3D" id="3.40.30.10">
    <property type="entry name" value="Glutaredoxin"/>
    <property type="match status" value="2"/>
</dbReference>
<dbReference type="SUPFAM" id="SSF52833">
    <property type="entry name" value="Thioredoxin-like"/>
    <property type="match status" value="2"/>
</dbReference>
<dbReference type="GO" id="GO:0005634">
    <property type="term" value="C:nucleus"/>
    <property type="evidence" value="ECO:0007669"/>
    <property type="project" value="TreeGrafter"/>
</dbReference>
<dbReference type="Pfam" id="PF13905">
    <property type="entry name" value="Thioredoxin_8"/>
    <property type="match status" value="2"/>
</dbReference>
<dbReference type="GeneTree" id="ENSGT00940000165363"/>
<dbReference type="PROSITE" id="PS51352">
    <property type="entry name" value="THIOREDOXIN_2"/>
    <property type="match status" value="1"/>
</dbReference>
<dbReference type="Proteomes" id="UP000694388">
    <property type="component" value="Unplaced"/>
</dbReference>
<dbReference type="InterPro" id="IPR036249">
    <property type="entry name" value="Thioredoxin-like_sf"/>
</dbReference>
<dbReference type="InterPro" id="IPR012336">
    <property type="entry name" value="Thioredoxin-like_fold"/>
</dbReference>